<sequence>MAYDAEVVHNMLELGGVAEFCSKNQQDILQCIVPVAEDTWSHACQNSSP</sequence>
<keyword evidence="2" id="KW-1185">Reference proteome</keyword>
<accession>A0ACC0XLE9</accession>
<dbReference type="EMBL" id="CM047747">
    <property type="protein sequence ID" value="KAJ0018221.1"/>
    <property type="molecule type" value="Genomic_DNA"/>
</dbReference>
<protein>
    <submittedName>
        <fullName evidence="1">Uncharacterized protein</fullName>
    </submittedName>
</protein>
<dbReference type="Proteomes" id="UP001163603">
    <property type="component" value="Chromosome 12"/>
</dbReference>
<evidence type="ECO:0000313" key="1">
    <source>
        <dbReference type="EMBL" id="KAJ0018221.1"/>
    </source>
</evidence>
<organism evidence="1 2">
    <name type="scientific">Pistacia integerrima</name>
    <dbReference type="NCBI Taxonomy" id="434235"/>
    <lineage>
        <taxon>Eukaryota</taxon>
        <taxon>Viridiplantae</taxon>
        <taxon>Streptophyta</taxon>
        <taxon>Embryophyta</taxon>
        <taxon>Tracheophyta</taxon>
        <taxon>Spermatophyta</taxon>
        <taxon>Magnoliopsida</taxon>
        <taxon>eudicotyledons</taxon>
        <taxon>Gunneridae</taxon>
        <taxon>Pentapetalae</taxon>
        <taxon>rosids</taxon>
        <taxon>malvids</taxon>
        <taxon>Sapindales</taxon>
        <taxon>Anacardiaceae</taxon>
        <taxon>Pistacia</taxon>
    </lineage>
</organism>
<evidence type="ECO:0000313" key="2">
    <source>
        <dbReference type="Proteomes" id="UP001163603"/>
    </source>
</evidence>
<name>A0ACC0XLE9_9ROSI</name>
<comment type="caution">
    <text evidence="1">The sequence shown here is derived from an EMBL/GenBank/DDBJ whole genome shotgun (WGS) entry which is preliminary data.</text>
</comment>
<gene>
    <name evidence="1" type="ORF">Pint_10318</name>
</gene>
<reference evidence="2" key="1">
    <citation type="journal article" date="2023" name="G3 (Bethesda)">
        <title>Genome assembly and association tests identify interacting loci associated with vigor, precocity, and sex in interspecific pistachio rootstocks.</title>
        <authorList>
            <person name="Palmer W."/>
            <person name="Jacygrad E."/>
            <person name="Sagayaradj S."/>
            <person name="Cavanaugh K."/>
            <person name="Han R."/>
            <person name="Bertier L."/>
            <person name="Beede B."/>
            <person name="Kafkas S."/>
            <person name="Golino D."/>
            <person name="Preece J."/>
            <person name="Michelmore R."/>
        </authorList>
    </citation>
    <scope>NUCLEOTIDE SEQUENCE [LARGE SCALE GENOMIC DNA]</scope>
</reference>
<proteinExistence type="predicted"/>